<proteinExistence type="inferred from homology"/>
<reference evidence="7" key="1">
    <citation type="journal article" date="2018" name="PLoS ONE">
        <title>Chinook salmon (Oncorhynchus tshawytscha) genome and transcriptome.</title>
        <authorList>
            <person name="Christensen K.A."/>
            <person name="Leong J.S."/>
            <person name="Sakhrani D."/>
            <person name="Biagi C.A."/>
            <person name="Minkley D.R."/>
            <person name="Withler R.E."/>
            <person name="Rondeau E.B."/>
            <person name="Koop B.F."/>
            <person name="Devlin R.H."/>
        </authorList>
    </citation>
    <scope>NUCLEOTIDE SEQUENCE [LARGE SCALE GENOMIC DNA]</scope>
</reference>
<reference evidence="6" key="3">
    <citation type="submission" date="2025-09" db="UniProtKB">
        <authorList>
            <consortium name="Ensembl"/>
        </authorList>
    </citation>
    <scope>IDENTIFICATION</scope>
</reference>
<evidence type="ECO:0000256" key="2">
    <source>
        <dbReference type="ARBA" id="ARBA00022723"/>
    </source>
</evidence>
<dbReference type="Pfam" id="PF05761">
    <property type="entry name" value="5_nucleotid"/>
    <property type="match status" value="1"/>
</dbReference>
<evidence type="ECO:0000313" key="6">
    <source>
        <dbReference type="Ensembl" id="ENSOTSP00005125145.1"/>
    </source>
</evidence>
<reference evidence="6" key="2">
    <citation type="submission" date="2025-08" db="UniProtKB">
        <authorList>
            <consortium name="Ensembl"/>
        </authorList>
    </citation>
    <scope>IDENTIFICATION</scope>
</reference>
<dbReference type="Proteomes" id="UP000694402">
    <property type="component" value="Unassembled WGS sequence"/>
</dbReference>
<evidence type="ECO:0000256" key="5">
    <source>
        <dbReference type="SAM" id="MobiDB-lite"/>
    </source>
</evidence>
<accession>A0AAZ3Q9W4</accession>
<name>A0AAZ3Q9W4_ONCTS</name>
<comment type="similarity">
    <text evidence="1">Belongs to the 5'(3')-deoxyribonucleotidase family.</text>
</comment>
<keyword evidence="7" id="KW-1185">Reference proteome</keyword>
<dbReference type="Ensembl" id="ENSOTST00005183716.1">
    <property type="protein sequence ID" value="ENSOTSP00005125145.1"/>
    <property type="gene ID" value="ENSOTSG00005055552.1"/>
</dbReference>
<protein>
    <submittedName>
        <fullName evidence="6">Uncharacterized protein</fullName>
    </submittedName>
</protein>
<keyword evidence="4" id="KW-0460">Magnesium</keyword>
<dbReference type="PANTHER" id="PTHR12103:SF19">
    <property type="entry name" value="5'-NUCLEOTIDASE DOMAIN-CONTAINING 2"/>
    <property type="match status" value="1"/>
</dbReference>
<dbReference type="InterPro" id="IPR008380">
    <property type="entry name" value="HAD-SF_hydro_IG_5-nucl"/>
</dbReference>
<dbReference type="Gene3D" id="3.40.50.1000">
    <property type="entry name" value="HAD superfamily/HAD-like"/>
    <property type="match status" value="1"/>
</dbReference>
<evidence type="ECO:0000313" key="7">
    <source>
        <dbReference type="Proteomes" id="UP000694402"/>
    </source>
</evidence>
<sequence length="401" mass="46971">PRFSEKKCKDQSCELNYRSAAIPLPAASSTPAAQTLGWRQEAPRGAMSGRSYSSTDPKADHRTYLWARCNERKQLVHDKWTSGFDYDYTMAFYYNALNNMIYNTARLPHRYPEGIRLYYYIPNFTARGLHYDIQKIDAFHYIQLGTVGLNPVPDEVLRLCGATHHVPLHQFCYYGYRMKQFMNIFSIPEMTLLAVANDFFISNDIEYDPEHLIKDVSEAIGMVHIKGYMYKWIMQDLGEQCWILFVMSSQTTFLFYACKMDKGMRFMVGKDWRDFFDRVIVQADKPHFFNDCEVSMKPFRQTFGCCVLYDFLRLTGWRGSSVLYFGDCLYVTQKQVLRVVCKKLTKNLFNMASISCVLNYDLSYTFYPLCIPLQHEVPLWMDQIYSGCMKTPFLEEMAHIC</sequence>
<dbReference type="GO" id="GO:0008253">
    <property type="term" value="F:5'-nucleotidase activity"/>
    <property type="evidence" value="ECO:0007669"/>
    <property type="project" value="TreeGrafter"/>
</dbReference>
<dbReference type="AlphaFoldDB" id="A0AAZ3Q9W4"/>
<keyword evidence="3" id="KW-0378">Hydrolase</keyword>
<organism evidence="6 7">
    <name type="scientific">Oncorhynchus tshawytscha</name>
    <name type="common">Chinook salmon</name>
    <name type="synonym">Salmo tshawytscha</name>
    <dbReference type="NCBI Taxonomy" id="74940"/>
    <lineage>
        <taxon>Eukaryota</taxon>
        <taxon>Metazoa</taxon>
        <taxon>Chordata</taxon>
        <taxon>Craniata</taxon>
        <taxon>Vertebrata</taxon>
        <taxon>Euteleostomi</taxon>
        <taxon>Actinopterygii</taxon>
        <taxon>Neopterygii</taxon>
        <taxon>Teleostei</taxon>
        <taxon>Protacanthopterygii</taxon>
        <taxon>Salmoniformes</taxon>
        <taxon>Salmonidae</taxon>
        <taxon>Salmoninae</taxon>
        <taxon>Oncorhynchus</taxon>
    </lineage>
</organism>
<evidence type="ECO:0000256" key="1">
    <source>
        <dbReference type="ARBA" id="ARBA00009589"/>
    </source>
</evidence>
<dbReference type="GO" id="GO:0046872">
    <property type="term" value="F:metal ion binding"/>
    <property type="evidence" value="ECO:0007669"/>
    <property type="project" value="UniProtKB-KW"/>
</dbReference>
<feature type="region of interest" description="Disordered" evidence="5">
    <location>
        <begin position="32"/>
        <end position="57"/>
    </location>
</feature>
<evidence type="ECO:0000256" key="3">
    <source>
        <dbReference type="ARBA" id="ARBA00022801"/>
    </source>
</evidence>
<dbReference type="PANTHER" id="PTHR12103">
    <property type="entry name" value="5'-NUCLEOTIDASE DOMAIN-CONTAINING"/>
    <property type="match status" value="1"/>
</dbReference>
<dbReference type="SUPFAM" id="SSF56784">
    <property type="entry name" value="HAD-like"/>
    <property type="match status" value="1"/>
</dbReference>
<evidence type="ECO:0000256" key="4">
    <source>
        <dbReference type="ARBA" id="ARBA00022842"/>
    </source>
</evidence>
<dbReference type="GeneTree" id="ENSGT00940000164911"/>
<dbReference type="InterPro" id="IPR036412">
    <property type="entry name" value="HAD-like_sf"/>
</dbReference>
<keyword evidence="2" id="KW-0479">Metal-binding</keyword>
<dbReference type="InterPro" id="IPR023214">
    <property type="entry name" value="HAD_sf"/>
</dbReference>